<dbReference type="InterPro" id="IPR029787">
    <property type="entry name" value="Nucleotide_cyclase"/>
</dbReference>
<accession>A0AAJ2EQ31</accession>
<evidence type="ECO:0000256" key="1">
    <source>
        <dbReference type="ARBA" id="ARBA00012528"/>
    </source>
</evidence>
<organism evidence="4 5">
    <name type="scientific">Agrobacterium larrymoorei</name>
    <dbReference type="NCBI Taxonomy" id="160699"/>
    <lineage>
        <taxon>Bacteria</taxon>
        <taxon>Pseudomonadati</taxon>
        <taxon>Pseudomonadota</taxon>
        <taxon>Alphaproteobacteria</taxon>
        <taxon>Hyphomicrobiales</taxon>
        <taxon>Rhizobiaceae</taxon>
        <taxon>Rhizobium/Agrobacterium group</taxon>
        <taxon>Agrobacterium</taxon>
    </lineage>
</organism>
<name>A0AAJ2EQ31_9HYPH</name>
<dbReference type="EC" id="2.7.7.65" evidence="1"/>
<dbReference type="SMART" id="SM00267">
    <property type="entry name" value="GGDEF"/>
    <property type="match status" value="1"/>
</dbReference>
<protein>
    <recommendedName>
        <fullName evidence="1">diguanylate cyclase</fullName>
        <ecNumber evidence="1">2.7.7.65</ecNumber>
    </recommendedName>
</protein>
<dbReference type="PANTHER" id="PTHR45138">
    <property type="entry name" value="REGULATORY COMPONENTS OF SENSORY TRANSDUCTION SYSTEM"/>
    <property type="match status" value="1"/>
</dbReference>
<dbReference type="PROSITE" id="PS50887">
    <property type="entry name" value="GGDEF"/>
    <property type="match status" value="1"/>
</dbReference>
<dbReference type="InterPro" id="IPR043128">
    <property type="entry name" value="Rev_trsase/Diguanyl_cyclase"/>
</dbReference>
<evidence type="ECO:0000313" key="5">
    <source>
        <dbReference type="Proteomes" id="UP001255601"/>
    </source>
</evidence>
<dbReference type="GO" id="GO:1902201">
    <property type="term" value="P:negative regulation of bacterial-type flagellum-dependent cell motility"/>
    <property type="evidence" value="ECO:0007669"/>
    <property type="project" value="TreeGrafter"/>
</dbReference>
<keyword evidence="2" id="KW-0812">Transmembrane</keyword>
<dbReference type="Gene3D" id="3.30.70.270">
    <property type="match status" value="1"/>
</dbReference>
<feature type="transmembrane region" description="Helical" evidence="2">
    <location>
        <begin position="45"/>
        <end position="64"/>
    </location>
</feature>
<keyword evidence="2" id="KW-1133">Transmembrane helix</keyword>
<reference evidence="4" key="1">
    <citation type="submission" date="2023-08" db="EMBL/GenBank/DDBJ databases">
        <title>Functional and genomic diversity of the sorghum phyllosphere microbiome.</title>
        <authorList>
            <person name="Shade A."/>
        </authorList>
    </citation>
    <scope>NUCLEOTIDE SEQUENCE</scope>
    <source>
        <strain evidence="4">SORGH_AS_0974</strain>
    </source>
</reference>
<feature type="transmembrane region" description="Helical" evidence="2">
    <location>
        <begin position="70"/>
        <end position="87"/>
    </location>
</feature>
<feature type="domain" description="GGDEF" evidence="3">
    <location>
        <begin position="238"/>
        <end position="365"/>
    </location>
</feature>
<dbReference type="SUPFAM" id="SSF55073">
    <property type="entry name" value="Nucleotide cyclase"/>
    <property type="match status" value="1"/>
</dbReference>
<dbReference type="CDD" id="cd01949">
    <property type="entry name" value="GGDEF"/>
    <property type="match status" value="1"/>
</dbReference>
<dbReference type="GO" id="GO:0005886">
    <property type="term" value="C:plasma membrane"/>
    <property type="evidence" value="ECO:0007669"/>
    <property type="project" value="TreeGrafter"/>
</dbReference>
<comment type="caution">
    <text evidence="4">The sequence shown here is derived from an EMBL/GenBank/DDBJ whole genome shotgun (WGS) entry which is preliminary data.</text>
</comment>
<dbReference type="InterPro" id="IPR050469">
    <property type="entry name" value="Diguanylate_Cyclase"/>
</dbReference>
<dbReference type="GO" id="GO:0043709">
    <property type="term" value="P:cell adhesion involved in single-species biofilm formation"/>
    <property type="evidence" value="ECO:0007669"/>
    <property type="project" value="TreeGrafter"/>
</dbReference>
<dbReference type="Proteomes" id="UP001255601">
    <property type="component" value="Unassembled WGS sequence"/>
</dbReference>
<gene>
    <name evidence="4" type="ORF">QE369_000312</name>
</gene>
<dbReference type="GO" id="GO:0052621">
    <property type="term" value="F:diguanylate cyclase activity"/>
    <property type="evidence" value="ECO:0007669"/>
    <property type="project" value="UniProtKB-EC"/>
</dbReference>
<dbReference type="Pfam" id="PF00990">
    <property type="entry name" value="GGDEF"/>
    <property type="match status" value="1"/>
</dbReference>
<evidence type="ECO:0000256" key="2">
    <source>
        <dbReference type="SAM" id="Phobius"/>
    </source>
</evidence>
<dbReference type="InterPro" id="IPR000160">
    <property type="entry name" value="GGDEF_dom"/>
</dbReference>
<evidence type="ECO:0000313" key="4">
    <source>
        <dbReference type="EMBL" id="MDR6100134.1"/>
    </source>
</evidence>
<dbReference type="AlphaFoldDB" id="A0AAJ2EQ31"/>
<proteinExistence type="predicted"/>
<sequence length="376" mass="41100">MMAALRRSWRARPQSHDVTQIGTPIDDSGNAALDDKIRQRVHSSAIYTIGPVCLVLSVFLNPFLQFQLGFIFWSITGGLFVTLFWISRIKHYARFRPVSFVYIGLLASGFRMEVNAMGDAGDQWIPTVLAQLIISTALAFNSKSDYLASCALIIFCMMVGGDQTQLALLANPLTITSIVCSVSVGTFLNSTIMSCLRSVFRTKEMLHTLSMTDPLTGVLNRRALLQALTDALDAPTPRMVQFAIVDVDNFKSINDQNGHDVGDAVLIEFATTVRRLASPHLVGRLGGEEFGLIFVDTTAEQATELLQRMLEDVASLKIAGVAITFSGGLAQAVHPTEPATVMKLADLALYKAKTAGKARIMLANVEDRILDRLMLT</sequence>
<dbReference type="NCBIfam" id="TIGR00254">
    <property type="entry name" value="GGDEF"/>
    <property type="match status" value="1"/>
</dbReference>
<keyword evidence="2" id="KW-0472">Membrane</keyword>
<evidence type="ECO:0000259" key="3">
    <source>
        <dbReference type="PROSITE" id="PS50887"/>
    </source>
</evidence>
<feature type="transmembrane region" description="Helical" evidence="2">
    <location>
        <begin position="175"/>
        <end position="196"/>
    </location>
</feature>
<dbReference type="PANTHER" id="PTHR45138:SF24">
    <property type="entry name" value="DIGUANYLATE CYCLASE DGCC-RELATED"/>
    <property type="match status" value="1"/>
</dbReference>
<dbReference type="EMBL" id="JAVIZC010000001">
    <property type="protein sequence ID" value="MDR6100134.1"/>
    <property type="molecule type" value="Genomic_DNA"/>
</dbReference>